<evidence type="ECO:0000313" key="3">
    <source>
        <dbReference type="Proteomes" id="UP000464865"/>
    </source>
</evidence>
<dbReference type="InterPro" id="IPR010982">
    <property type="entry name" value="Lambda_DNA-bd_dom_sf"/>
</dbReference>
<proteinExistence type="predicted"/>
<dbReference type="GO" id="GO:0003677">
    <property type="term" value="F:DNA binding"/>
    <property type="evidence" value="ECO:0007669"/>
    <property type="project" value="InterPro"/>
</dbReference>
<evidence type="ECO:0000259" key="1">
    <source>
        <dbReference type="PROSITE" id="PS50943"/>
    </source>
</evidence>
<dbReference type="Gene3D" id="1.10.260.40">
    <property type="entry name" value="lambda repressor-like DNA-binding domains"/>
    <property type="match status" value="1"/>
</dbReference>
<dbReference type="InterPro" id="IPR001387">
    <property type="entry name" value="Cro/C1-type_HTH"/>
</dbReference>
<accession>A0A7L5BCN6</accession>
<evidence type="ECO:0000313" key="2">
    <source>
        <dbReference type="EMBL" id="QIB36601.1"/>
    </source>
</evidence>
<gene>
    <name evidence="2" type="ORF">G3A56_00115</name>
</gene>
<dbReference type="SUPFAM" id="SSF47413">
    <property type="entry name" value="lambda repressor-like DNA-binding domains"/>
    <property type="match status" value="1"/>
</dbReference>
<keyword evidence="3" id="KW-1185">Reference proteome</keyword>
<reference evidence="2 3" key="1">
    <citation type="submission" date="2020-02" db="EMBL/GenBank/DDBJ databases">
        <title>Plant-Promoting Endophytic Bacterium Rhizobium oryzihabitans sp. nov., Isolated from the Root of Rice.</title>
        <authorList>
            <person name="zhao J."/>
            <person name="Zhang G."/>
        </authorList>
    </citation>
    <scope>NUCLEOTIDE SEQUENCE [LARGE SCALE GENOMIC DNA]</scope>
    <source>
        <strain evidence="2 3">M15</strain>
    </source>
</reference>
<organism evidence="2 3">
    <name type="scientific">Rhizobium oryzihabitans</name>
    <dbReference type="NCBI Taxonomy" id="2267833"/>
    <lineage>
        <taxon>Bacteria</taxon>
        <taxon>Pseudomonadati</taxon>
        <taxon>Pseudomonadota</taxon>
        <taxon>Alphaproteobacteria</taxon>
        <taxon>Hyphomicrobiales</taxon>
        <taxon>Rhizobiaceae</taxon>
        <taxon>Rhizobium/Agrobacterium group</taxon>
        <taxon>Rhizobium</taxon>
    </lineage>
</organism>
<dbReference type="AlphaFoldDB" id="A0A7L5BCN6"/>
<sequence>MTITADQLRAARALLKMEQRALAEAADVPVQTLKRYEGSTGPLTGNYQNISSIIRVLEEAGVIFVGDGDVSVGGPGVRLGKISPEGVGHFVGNG</sequence>
<name>A0A7L5BCN6_9HYPH</name>
<dbReference type="KEGG" id="roy:G3A56_00115"/>
<feature type="domain" description="HTH cro/C1-type" evidence="1">
    <location>
        <begin position="8"/>
        <end position="37"/>
    </location>
</feature>
<dbReference type="EMBL" id="CP048632">
    <property type="protein sequence ID" value="QIB36601.1"/>
    <property type="molecule type" value="Genomic_DNA"/>
</dbReference>
<protein>
    <submittedName>
        <fullName evidence="2">Helix-turn-helix transcriptional regulator</fullName>
    </submittedName>
</protein>
<dbReference type="RefSeq" id="WP_164055998.1">
    <property type="nucleotide sequence ID" value="NZ_CP048632.1"/>
</dbReference>
<dbReference type="Proteomes" id="UP000464865">
    <property type="component" value="Chromosome M15-11"/>
</dbReference>
<dbReference type="CDD" id="cd00093">
    <property type="entry name" value="HTH_XRE"/>
    <property type="match status" value="1"/>
</dbReference>
<dbReference type="PROSITE" id="PS50943">
    <property type="entry name" value="HTH_CROC1"/>
    <property type="match status" value="1"/>
</dbReference>